<gene>
    <name evidence="3" type="ORF">HT99x_003510</name>
    <name evidence="2" type="ORF">HT99x_01017</name>
</gene>
<dbReference type="RefSeq" id="WP_075065648.1">
    <property type="nucleotide sequence ID" value="NZ_LKAJ02000001.1"/>
</dbReference>
<reference evidence="2" key="1">
    <citation type="submission" date="2015-09" db="EMBL/GenBank/DDBJ databases">
        <title>Draft Genome Sequences of Two Novel Amoeba-resistant Intranuclear Bacteria, Candidatus Berkiella cookevillensis and Candidatus Berkiella aquae.</title>
        <authorList>
            <person name="Mehari Y.T."/>
            <person name="Arivett B.A."/>
            <person name="Farone A.L."/>
            <person name="Gunderson J.H."/>
            <person name="Farone M.B."/>
        </authorList>
    </citation>
    <scope>NUCLEOTIDE SEQUENCE [LARGE SCALE GENOMIC DNA]</scope>
    <source>
        <strain evidence="2">HT99</strain>
    </source>
</reference>
<dbReference type="Proteomes" id="UP000051497">
    <property type="component" value="Unassembled WGS sequence"/>
</dbReference>
<evidence type="ECO:0000313" key="2">
    <source>
        <dbReference type="EMBL" id="KRG21824.1"/>
    </source>
</evidence>
<reference evidence="3" key="2">
    <citation type="journal article" date="2016" name="Genome Announc.">
        <title>Draft Genome Sequences of Two Novel Amoeba-Resistant Intranuclear Bacteria, 'Candidatus Berkiella cookevillensis' and 'Candidatus Berkiella aquae'.</title>
        <authorList>
            <person name="Mehari Y.T."/>
            <person name="Arivett B.A."/>
            <person name="Farone A.L."/>
            <person name="Gunderson J.H."/>
            <person name="Farone M.B."/>
        </authorList>
    </citation>
    <scope>NUCLEOTIDE SEQUENCE</scope>
    <source>
        <strain evidence="3">HT99</strain>
    </source>
</reference>
<sequence length="96" mass="10732">MLDADLLKRIDVLIQDLDPEVFMTDEEKQQAARERLAVNINAAPMCCPAYLWAGTYATKAMPPPPELVRAIEQAQAQKSKEPAFKKPLPRKPKPSS</sequence>
<dbReference type="AlphaFoldDB" id="A0A0Q9YMB4"/>
<feature type="region of interest" description="Disordered" evidence="1">
    <location>
        <begin position="73"/>
        <end position="96"/>
    </location>
</feature>
<dbReference type="EMBL" id="LKAJ01000003">
    <property type="protein sequence ID" value="KRG21824.1"/>
    <property type="molecule type" value="Genomic_DNA"/>
</dbReference>
<protein>
    <submittedName>
        <fullName evidence="2">Uncharacterized protein</fullName>
    </submittedName>
</protein>
<name>A0A0Q9YMB4_9GAMM</name>
<evidence type="ECO:0000256" key="1">
    <source>
        <dbReference type="SAM" id="MobiDB-lite"/>
    </source>
</evidence>
<keyword evidence="4" id="KW-1185">Reference proteome</keyword>
<organism evidence="2">
    <name type="scientific">Candidatus Berkiella aquae</name>
    <dbReference type="NCBI Taxonomy" id="295108"/>
    <lineage>
        <taxon>Bacteria</taxon>
        <taxon>Pseudomonadati</taxon>
        <taxon>Pseudomonadota</taxon>
        <taxon>Gammaproteobacteria</taxon>
        <taxon>Candidatus Berkiellales</taxon>
        <taxon>Candidatus Berkiellaceae</taxon>
        <taxon>Candidatus Berkiella</taxon>
    </lineage>
</organism>
<evidence type="ECO:0000313" key="3">
    <source>
        <dbReference type="EMBL" id="MCS5710485.1"/>
    </source>
</evidence>
<dbReference type="STRING" id="295108.HT99x_01017"/>
<feature type="compositionally biased region" description="Basic residues" evidence="1">
    <location>
        <begin position="87"/>
        <end position="96"/>
    </location>
</feature>
<accession>A0A0Q9YMB4</accession>
<proteinExistence type="predicted"/>
<reference evidence="3" key="3">
    <citation type="submission" date="2021-06" db="EMBL/GenBank/DDBJ databases">
        <title>Genomic Description and Analysis of Intracellular Bacteria, Candidatus Berkiella cookevillensis and Candidatus Berkiella aquae.</title>
        <authorList>
            <person name="Kidane D.T."/>
            <person name="Mehari Y.T."/>
            <person name="Rice F.C."/>
            <person name="Arivett B.A."/>
            <person name="Farone A.L."/>
            <person name="Berk S.G."/>
            <person name="Farone M.B."/>
        </authorList>
    </citation>
    <scope>NUCLEOTIDE SEQUENCE</scope>
    <source>
        <strain evidence="3">HT99</strain>
    </source>
</reference>
<evidence type="ECO:0000313" key="4">
    <source>
        <dbReference type="Proteomes" id="UP000051497"/>
    </source>
</evidence>
<comment type="caution">
    <text evidence="2">The sequence shown here is derived from an EMBL/GenBank/DDBJ whole genome shotgun (WGS) entry which is preliminary data.</text>
</comment>
<dbReference type="EMBL" id="LKAJ02000001">
    <property type="protein sequence ID" value="MCS5710485.1"/>
    <property type="molecule type" value="Genomic_DNA"/>
</dbReference>